<sequence length="60" mass="6719">MQEALDVASPFFELNNAEVNAKKTVVLALNTRDREHPLRFGSPPEDIFARPPKEATRILG</sequence>
<dbReference type="EMBL" id="JAAAJA010002067">
    <property type="protein sequence ID" value="KAG0243826.1"/>
    <property type="molecule type" value="Genomic_DNA"/>
</dbReference>
<dbReference type="OrthoDB" id="2435398at2759"/>
<comment type="caution">
    <text evidence="2">The sequence shown here is derived from an EMBL/GenBank/DDBJ whole genome shotgun (WGS) entry which is preliminary data.</text>
</comment>
<feature type="compositionally biased region" description="Basic and acidic residues" evidence="1">
    <location>
        <begin position="47"/>
        <end position="60"/>
    </location>
</feature>
<accession>A0A9P6TUS7</accession>
<feature type="region of interest" description="Disordered" evidence="1">
    <location>
        <begin position="35"/>
        <end position="60"/>
    </location>
</feature>
<evidence type="ECO:0000313" key="3">
    <source>
        <dbReference type="Proteomes" id="UP000726737"/>
    </source>
</evidence>
<dbReference type="AlphaFoldDB" id="A0A9P6TUS7"/>
<reference evidence="2" key="1">
    <citation type="journal article" date="2020" name="Fungal Divers.">
        <title>Resolving the Mortierellaceae phylogeny through synthesis of multi-gene phylogenetics and phylogenomics.</title>
        <authorList>
            <person name="Vandepol N."/>
            <person name="Liber J."/>
            <person name="Desiro A."/>
            <person name="Na H."/>
            <person name="Kennedy M."/>
            <person name="Barry K."/>
            <person name="Grigoriev I.V."/>
            <person name="Miller A.N."/>
            <person name="O'Donnell K."/>
            <person name="Stajich J.E."/>
            <person name="Bonito G."/>
        </authorList>
    </citation>
    <scope>NUCLEOTIDE SEQUENCE</scope>
    <source>
        <strain evidence="2">KOD948</strain>
    </source>
</reference>
<protein>
    <submittedName>
        <fullName evidence="2">Uncharacterized protein</fullName>
    </submittedName>
</protein>
<evidence type="ECO:0000313" key="2">
    <source>
        <dbReference type="EMBL" id="KAG0243826.1"/>
    </source>
</evidence>
<gene>
    <name evidence="2" type="ORF">BG011_003069</name>
</gene>
<dbReference type="Proteomes" id="UP000726737">
    <property type="component" value="Unassembled WGS sequence"/>
</dbReference>
<organism evidence="2 3">
    <name type="scientific">Mortierella polycephala</name>
    <dbReference type="NCBI Taxonomy" id="41804"/>
    <lineage>
        <taxon>Eukaryota</taxon>
        <taxon>Fungi</taxon>
        <taxon>Fungi incertae sedis</taxon>
        <taxon>Mucoromycota</taxon>
        <taxon>Mortierellomycotina</taxon>
        <taxon>Mortierellomycetes</taxon>
        <taxon>Mortierellales</taxon>
        <taxon>Mortierellaceae</taxon>
        <taxon>Mortierella</taxon>
    </lineage>
</organism>
<keyword evidence="3" id="KW-1185">Reference proteome</keyword>
<proteinExistence type="predicted"/>
<evidence type="ECO:0000256" key="1">
    <source>
        <dbReference type="SAM" id="MobiDB-lite"/>
    </source>
</evidence>
<name>A0A9P6TUS7_9FUNG</name>
<feature type="non-terminal residue" evidence="2">
    <location>
        <position position="60"/>
    </location>
</feature>